<organism evidence="1 2">
    <name type="scientific">Listeria booriae</name>
    <dbReference type="NCBI Taxonomy" id="1552123"/>
    <lineage>
        <taxon>Bacteria</taxon>
        <taxon>Bacillati</taxon>
        <taxon>Bacillota</taxon>
        <taxon>Bacilli</taxon>
        <taxon>Bacillales</taxon>
        <taxon>Listeriaceae</taxon>
        <taxon>Listeria</taxon>
    </lineage>
</organism>
<protein>
    <submittedName>
        <fullName evidence="1">Uncharacterized protein</fullName>
    </submittedName>
</protein>
<dbReference type="RefSeq" id="WP_185417053.1">
    <property type="nucleotide sequence ID" value="NZ_JAARRU010000001.1"/>
</dbReference>
<name>A0A841ZUF5_9LIST</name>
<evidence type="ECO:0000313" key="1">
    <source>
        <dbReference type="EMBL" id="MBC1565075.1"/>
    </source>
</evidence>
<gene>
    <name evidence="1" type="ORF">HB907_06610</name>
</gene>
<reference evidence="1 2" key="1">
    <citation type="submission" date="2020-03" db="EMBL/GenBank/DDBJ databases">
        <title>Soil Listeria distribution.</title>
        <authorList>
            <person name="Liao J."/>
            <person name="Wiedmann M."/>
        </authorList>
    </citation>
    <scope>NUCLEOTIDE SEQUENCE [LARGE SCALE GENOMIC DNA]</scope>
    <source>
        <strain evidence="1 2">FSL L7-1427</strain>
    </source>
</reference>
<dbReference type="AlphaFoldDB" id="A0A841ZUF5"/>
<dbReference type="Proteomes" id="UP000586951">
    <property type="component" value="Unassembled WGS sequence"/>
</dbReference>
<dbReference type="SUPFAM" id="SSF81761">
    <property type="entry name" value="X-Prolyl dipeptidyl aminopeptidase PepX, N-terminal domain"/>
    <property type="match status" value="1"/>
</dbReference>
<dbReference type="InterPro" id="IPR036313">
    <property type="entry name" value="PepX_N_dom_sf"/>
</dbReference>
<proteinExistence type="predicted"/>
<sequence length="95" mass="11524">MNHDGHLLFMNIEYFLEDYEIELKSLGFEGKFLSFMVQQEKPYIKQLFDSLMESYNRGIDAFYRHESKIEQLAFQCVEYRLLGYMARFEQEKNTV</sequence>
<comment type="caution">
    <text evidence="1">The sequence shown here is derived from an EMBL/GenBank/DDBJ whole genome shotgun (WGS) entry which is preliminary data.</text>
</comment>
<accession>A0A841ZUF5</accession>
<dbReference type="EMBL" id="JAARRU010000001">
    <property type="protein sequence ID" value="MBC1565075.1"/>
    <property type="molecule type" value="Genomic_DNA"/>
</dbReference>
<evidence type="ECO:0000313" key="2">
    <source>
        <dbReference type="Proteomes" id="UP000586951"/>
    </source>
</evidence>